<proteinExistence type="predicted"/>
<accession>A0ABV1R7M8</accession>
<reference evidence="2" key="1">
    <citation type="submission" date="2024-06" db="EMBL/GenBank/DDBJ databases">
        <authorList>
            <person name="Campbell A.G."/>
        </authorList>
    </citation>
    <scope>NUCLEOTIDE SEQUENCE</scope>
    <source>
        <strain evidence="2">EM17</strain>
    </source>
</reference>
<gene>
    <name evidence="2" type="ORF">ABS770_21475</name>
</gene>
<evidence type="ECO:0000256" key="1">
    <source>
        <dbReference type="SAM" id="MobiDB-lite"/>
    </source>
</evidence>
<comment type="caution">
    <text evidence="2">The sequence shown here is derived from an EMBL/GenBank/DDBJ whole genome shotgun (WGS) entry which is preliminary data.</text>
</comment>
<sequence length="93" mass="9980">MNSLSGDLSSHGQLGRKSGMAADQLRVLQSVAGNFGFRNDASRAATQVFYQNMRAIRNGVGKIMGFLQSQNQVVAPSRESQRDAAREGYSGAT</sequence>
<dbReference type="Proteomes" id="UP001432995">
    <property type="component" value="Unassembled WGS sequence"/>
</dbReference>
<evidence type="ECO:0000313" key="3">
    <source>
        <dbReference type="Proteomes" id="UP001432995"/>
    </source>
</evidence>
<protein>
    <submittedName>
        <fullName evidence="2">Uncharacterized protein</fullName>
    </submittedName>
</protein>
<dbReference type="RefSeq" id="WP_350380976.1">
    <property type="nucleotide sequence ID" value="NZ_JBELQD010000030.1"/>
</dbReference>
<dbReference type="EMBL" id="JBELQD010000030">
    <property type="protein sequence ID" value="MER2290830.1"/>
    <property type="molecule type" value="Genomic_DNA"/>
</dbReference>
<feature type="region of interest" description="Disordered" evidence="1">
    <location>
        <begin position="72"/>
        <end position="93"/>
    </location>
</feature>
<organism evidence="2 3">
    <name type="scientific">Methylobacterium brachiatum</name>
    <dbReference type="NCBI Taxonomy" id="269660"/>
    <lineage>
        <taxon>Bacteria</taxon>
        <taxon>Pseudomonadati</taxon>
        <taxon>Pseudomonadota</taxon>
        <taxon>Alphaproteobacteria</taxon>
        <taxon>Hyphomicrobiales</taxon>
        <taxon>Methylobacteriaceae</taxon>
        <taxon>Methylobacterium</taxon>
    </lineage>
</organism>
<name>A0ABV1R7M8_9HYPH</name>
<keyword evidence="3" id="KW-1185">Reference proteome</keyword>
<evidence type="ECO:0000313" key="2">
    <source>
        <dbReference type="EMBL" id="MER2290830.1"/>
    </source>
</evidence>